<protein>
    <recommendedName>
        <fullName evidence="3">HEPN domain-containing protein</fullName>
    </recommendedName>
</protein>
<comment type="caution">
    <text evidence="1">The sequence shown here is derived from an EMBL/GenBank/DDBJ whole genome shotgun (WGS) entry which is preliminary data.</text>
</comment>
<accession>A0A495SLG2</accession>
<reference evidence="1 2" key="1">
    <citation type="submission" date="2018-10" db="EMBL/GenBank/DDBJ databases">
        <title>Genomic Encyclopedia of Archaeal and Bacterial Type Strains, Phase II (KMG-II): from individual species to whole genera.</title>
        <authorList>
            <person name="Goeker M."/>
        </authorList>
    </citation>
    <scope>NUCLEOTIDE SEQUENCE [LARGE SCALE GENOMIC DNA]</scope>
    <source>
        <strain evidence="1 2">DSM 14219</strain>
    </source>
</reference>
<evidence type="ECO:0000313" key="2">
    <source>
        <dbReference type="Proteomes" id="UP000272428"/>
    </source>
</evidence>
<dbReference type="EMBL" id="RBXB01000001">
    <property type="protein sequence ID" value="RKT01078.1"/>
    <property type="molecule type" value="Genomic_DNA"/>
</dbReference>
<evidence type="ECO:0000313" key="1">
    <source>
        <dbReference type="EMBL" id="RKT01078.1"/>
    </source>
</evidence>
<name>A0A495SLG2_9FLAO</name>
<dbReference type="AlphaFoldDB" id="A0A495SLG2"/>
<dbReference type="Proteomes" id="UP000272428">
    <property type="component" value="Unassembled WGS sequence"/>
</dbReference>
<proteinExistence type="predicted"/>
<organism evidence="1 2">
    <name type="scientific">Chryseobacterium defluvii</name>
    <dbReference type="NCBI Taxonomy" id="160396"/>
    <lineage>
        <taxon>Bacteria</taxon>
        <taxon>Pseudomonadati</taxon>
        <taxon>Bacteroidota</taxon>
        <taxon>Flavobacteriia</taxon>
        <taxon>Flavobacteriales</taxon>
        <taxon>Weeksellaceae</taxon>
        <taxon>Chryseobacterium group</taxon>
        <taxon>Chryseobacterium</taxon>
    </lineage>
</organism>
<sequence length="75" mass="8861">MGVKTKKNIMESTKLITALENFLESYNALTRQWGMTDHPEILDDNYPFEKSFDELEIVEWVEKAIEKLKILNQNK</sequence>
<keyword evidence="2" id="KW-1185">Reference proteome</keyword>
<evidence type="ECO:0008006" key="3">
    <source>
        <dbReference type="Google" id="ProtNLM"/>
    </source>
</evidence>
<gene>
    <name evidence="1" type="ORF">BCF58_0289</name>
</gene>